<accession>A0A9P8VYE2</accession>
<protein>
    <recommendedName>
        <fullName evidence="3">amidase</fullName>
        <ecNumber evidence="3">3.5.1.4</ecNumber>
    </recommendedName>
</protein>
<dbReference type="Pfam" id="PF01425">
    <property type="entry name" value="Amidase"/>
    <property type="match status" value="1"/>
</dbReference>
<evidence type="ECO:0000256" key="2">
    <source>
        <dbReference type="ARBA" id="ARBA00009199"/>
    </source>
</evidence>
<dbReference type="OrthoDB" id="6428749at2759"/>
<feature type="domain" description="Amidase" evidence="6">
    <location>
        <begin position="85"/>
        <end position="282"/>
    </location>
</feature>
<dbReference type="SUPFAM" id="SSF75304">
    <property type="entry name" value="Amidase signature (AS) enzymes"/>
    <property type="match status" value="1"/>
</dbReference>
<feature type="active site" description="Charge relay system" evidence="5">
    <location>
        <position position="134"/>
    </location>
</feature>
<organism evidence="7 8">
    <name type="scientific">Thelonectria olida</name>
    <dbReference type="NCBI Taxonomy" id="1576542"/>
    <lineage>
        <taxon>Eukaryota</taxon>
        <taxon>Fungi</taxon>
        <taxon>Dikarya</taxon>
        <taxon>Ascomycota</taxon>
        <taxon>Pezizomycotina</taxon>
        <taxon>Sordariomycetes</taxon>
        <taxon>Hypocreomycetidae</taxon>
        <taxon>Hypocreales</taxon>
        <taxon>Nectriaceae</taxon>
        <taxon>Thelonectria</taxon>
    </lineage>
</organism>
<dbReference type="InterPro" id="IPR036928">
    <property type="entry name" value="AS_sf"/>
</dbReference>
<reference evidence="7 8" key="1">
    <citation type="journal article" date="2021" name="Nat. Commun.">
        <title>Genetic determinants of endophytism in the Arabidopsis root mycobiome.</title>
        <authorList>
            <person name="Mesny F."/>
            <person name="Miyauchi S."/>
            <person name="Thiergart T."/>
            <person name="Pickel B."/>
            <person name="Atanasova L."/>
            <person name="Karlsson M."/>
            <person name="Huettel B."/>
            <person name="Barry K.W."/>
            <person name="Haridas S."/>
            <person name="Chen C."/>
            <person name="Bauer D."/>
            <person name="Andreopoulos W."/>
            <person name="Pangilinan J."/>
            <person name="LaButti K."/>
            <person name="Riley R."/>
            <person name="Lipzen A."/>
            <person name="Clum A."/>
            <person name="Drula E."/>
            <person name="Henrissat B."/>
            <person name="Kohler A."/>
            <person name="Grigoriev I.V."/>
            <person name="Martin F.M."/>
            <person name="Hacquard S."/>
        </authorList>
    </citation>
    <scope>NUCLEOTIDE SEQUENCE [LARGE SCALE GENOMIC DNA]</scope>
    <source>
        <strain evidence="7 8">MPI-CAGE-CH-0241</strain>
    </source>
</reference>
<dbReference type="Proteomes" id="UP000777438">
    <property type="component" value="Unassembled WGS sequence"/>
</dbReference>
<dbReference type="PANTHER" id="PTHR46072:SF3">
    <property type="entry name" value="AMIDASE"/>
    <property type="match status" value="1"/>
</dbReference>
<dbReference type="EMBL" id="JAGPYM010000025">
    <property type="protein sequence ID" value="KAH6880650.1"/>
    <property type="molecule type" value="Genomic_DNA"/>
</dbReference>
<dbReference type="PROSITE" id="PS00571">
    <property type="entry name" value="AMIDASES"/>
    <property type="match status" value="1"/>
</dbReference>
<evidence type="ECO:0000256" key="5">
    <source>
        <dbReference type="PIRSR" id="PIRSR001221-1"/>
    </source>
</evidence>
<evidence type="ECO:0000313" key="8">
    <source>
        <dbReference type="Proteomes" id="UP000777438"/>
    </source>
</evidence>
<comment type="similarity">
    <text evidence="2">Belongs to the amidase family.</text>
</comment>
<dbReference type="InterPro" id="IPR023631">
    <property type="entry name" value="Amidase_dom"/>
</dbReference>
<sequence length="492" mass="53211">MADWKSLVTVHRAKQQDSIPSAWTLNDDKLKTLSGIGTAQDGRLVELQVARQSGLLSIKELDITENHSASSILQLIRAQELTAEERAALANQLTSCLTEIFFDEAIERAKSLDQTLRQTGQVVGPLNGLPASFKDCFHIRNHYATAGFVEYLKRPPPTDDAALVKILVDAGAVLYCKTNVPQTMMTADSENNIFGRTLNSIKSCLTAGGSSGGEGALVSFRGSVLGIGNDLAGSVRIPATCCGIYGFKPTANRIPFGGQTHFPFPVPWLSSMLPVVGPLAHSAVLWNYDSTSLNIPWRRIDVKLTGRWPLVGWPKTLTIPCTPPSAVHLRKPSLSCAARDTTLPNCLLPPSEAPESVPESCTNFFCLGADDTKDLWEVLGEPLVTSLSKVEQFHGLNVARASYAEAWKQTWLDNNLISAVPHDTFGVPIYTVMWSVLDYPAAVIPFSTASKEKDGTSNAAAAPFTPDYTLDAIDSAPCSIQIVAPTLRDEEC</sequence>
<feature type="active site" description="Acyl-ester intermediate" evidence="5">
    <location>
        <position position="234"/>
    </location>
</feature>
<comment type="catalytic activity">
    <reaction evidence="1">
        <text>a monocarboxylic acid amide + H2O = a monocarboxylate + NH4(+)</text>
        <dbReference type="Rhea" id="RHEA:12020"/>
        <dbReference type="ChEBI" id="CHEBI:15377"/>
        <dbReference type="ChEBI" id="CHEBI:28938"/>
        <dbReference type="ChEBI" id="CHEBI:35757"/>
        <dbReference type="ChEBI" id="CHEBI:83628"/>
        <dbReference type="EC" id="3.5.1.4"/>
    </reaction>
</comment>
<gene>
    <name evidence="7" type="ORF">B0T10DRAFT_581175</name>
</gene>
<keyword evidence="8" id="KW-1185">Reference proteome</keyword>
<dbReference type="InterPro" id="IPR020556">
    <property type="entry name" value="Amidase_CS"/>
</dbReference>
<dbReference type="AlphaFoldDB" id="A0A9P8VYE2"/>
<dbReference type="PANTHER" id="PTHR46072">
    <property type="entry name" value="AMIDASE-RELATED-RELATED"/>
    <property type="match status" value="1"/>
</dbReference>
<keyword evidence="4" id="KW-0378">Hydrolase</keyword>
<proteinExistence type="inferred from homology"/>
<comment type="caution">
    <text evidence="7">The sequence shown here is derived from an EMBL/GenBank/DDBJ whole genome shotgun (WGS) entry which is preliminary data.</text>
</comment>
<evidence type="ECO:0000313" key="7">
    <source>
        <dbReference type="EMBL" id="KAH6880650.1"/>
    </source>
</evidence>
<evidence type="ECO:0000256" key="4">
    <source>
        <dbReference type="ARBA" id="ARBA00022801"/>
    </source>
</evidence>
<feature type="active site" description="Charge relay system" evidence="5">
    <location>
        <position position="210"/>
    </location>
</feature>
<dbReference type="GO" id="GO:0004040">
    <property type="term" value="F:amidase activity"/>
    <property type="evidence" value="ECO:0007669"/>
    <property type="project" value="UniProtKB-EC"/>
</dbReference>
<dbReference type="PIRSF" id="PIRSF001221">
    <property type="entry name" value="Amidase_fungi"/>
    <property type="match status" value="1"/>
</dbReference>
<name>A0A9P8VYE2_9HYPO</name>
<evidence type="ECO:0000259" key="6">
    <source>
        <dbReference type="Pfam" id="PF01425"/>
    </source>
</evidence>
<evidence type="ECO:0000256" key="3">
    <source>
        <dbReference type="ARBA" id="ARBA00012922"/>
    </source>
</evidence>
<evidence type="ECO:0000256" key="1">
    <source>
        <dbReference type="ARBA" id="ARBA00001311"/>
    </source>
</evidence>
<dbReference type="EC" id="3.5.1.4" evidence="3"/>
<dbReference type="Gene3D" id="3.90.1300.10">
    <property type="entry name" value="Amidase signature (AS) domain"/>
    <property type="match status" value="1"/>
</dbReference>